<evidence type="ECO:0000313" key="1">
    <source>
        <dbReference type="EMBL" id="RVU00694.1"/>
    </source>
</evidence>
<organism evidence="1 2">
    <name type="scientific">Mucilaginibacter limnophilus</name>
    <dbReference type="NCBI Taxonomy" id="1932778"/>
    <lineage>
        <taxon>Bacteria</taxon>
        <taxon>Pseudomonadati</taxon>
        <taxon>Bacteroidota</taxon>
        <taxon>Sphingobacteriia</taxon>
        <taxon>Sphingobacteriales</taxon>
        <taxon>Sphingobacteriaceae</taxon>
        <taxon>Mucilaginibacter</taxon>
    </lineage>
</organism>
<comment type="caution">
    <text evidence="1">The sequence shown here is derived from an EMBL/GenBank/DDBJ whole genome shotgun (WGS) entry which is preliminary data.</text>
</comment>
<sequence>MKKGLYTILTVLIIVGCGKGKKNEASVAPGKAELKSPANNEVCEQGDVISNTESKITLIWAAASNTDSYEVNVKNLKDGTTTSAKTTDTKVQLTLSRNTPFSWSVTSRASGNAATATSNIWKFYNSGPSVVNYAPFPAEIVSPEMNEKVNAANAKVTLVWTGKDVDNDISHYDLYWSESTSPALFKSNITQNQFDVDVTTAKTYYWQIITHDKSGNTSVSGVFSFVVK</sequence>
<dbReference type="AlphaFoldDB" id="A0A3S2UNU0"/>
<dbReference type="Proteomes" id="UP000282759">
    <property type="component" value="Unassembled WGS sequence"/>
</dbReference>
<reference evidence="1 2" key="1">
    <citation type="submission" date="2019-01" db="EMBL/GenBank/DDBJ databases">
        <authorList>
            <person name="Chen W.-M."/>
        </authorList>
    </citation>
    <scope>NUCLEOTIDE SEQUENCE [LARGE SCALE GENOMIC DNA]</scope>
    <source>
        <strain evidence="1 2">YBJ-36</strain>
    </source>
</reference>
<dbReference type="PROSITE" id="PS51257">
    <property type="entry name" value="PROKAR_LIPOPROTEIN"/>
    <property type="match status" value="1"/>
</dbReference>
<accession>A0A3S2UNU0</accession>
<keyword evidence="2" id="KW-1185">Reference proteome</keyword>
<protein>
    <recommendedName>
        <fullName evidence="3">Fibronectin type-III domain-containing protein</fullName>
    </recommendedName>
</protein>
<dbReference type="RefSeq" id="WP_127705111.1">
    <property type="nucleotide sequence ID" value="NZ_SACK01000004.1"/>
</dbReference>
<dbReference type="OrthoDB" id="789771at2"/>
<dbReference type="InterPro" id="IPR013783">
    <property type="entry name" value="Ig-like_fold"/>
</dbReference>
<evidence type="ECO:0000313" key="2">
    <source>
        <dbReference type="Proteomes" id="UP000282759"/>
    </source>
</evidence>
<gene>
    <name evidence="1" type="ORF">EOD41_11905</name>
</gene>
<name>A0A3S2UNU0_9SPHI</name>
<proteinExistence type="predicted"/>
<evidence type="ECO:0008006" key="3">
    <source>
        <dbReference type="Google" id="ProtNLM"/>
    </source>
</evidence>
<dbReference type="Gene3D" id="2.60.40.10">
    <property type="entry name" value="Immunoglobulins"/>
    <property type="match status" value="1"/>
</dbReference>
<dbReference type="EMBL" id="SACK01000004">
    <property type="protein sequence ID" value="RVU00694.1"/>
    <property type="molecule type" value="Genomic_DNA"/>
</dbReference>